<protein>
    <submittedName>
        <fullName evidence="1">Uncharacterized protein</fullName>
    </submittedName>
</protein>
<name>A0A392UVD1_9FABA</name>
<evidence type="ECO:0000313" key="1">
    <source>
        <dbReference type="EMBL" id="MCI75755.1"/>
    </source>
</evidence>
<dbReference type="AlphaFoldDB" id="A0A392UVD1"/>
<dbReference type="Proteomes" id="UP000265520">
    <property type="component" value="Unassembled WGS sequence"/>
</dbReference>
<dbReference type="EMBL" id="LXQA010890458">
    <property type="protein sequence ID" value="MCI75755.1"/>
    <property type="molecule type" value="Genomic_DNA"/>
</dbReference>
<reference evidence="1 2" key="1">
    <citation type="journal article" date="2018" name="Front. Plant Sci.">
        <title>Red Clover (Trifolium pratense) and Zigzag Clover (T. medium) - A Picture of Genomic Similarities and Differences.</title>
        <authorList>
            <person name="Dluhosova J."/>
            <person name="Istvanek J."/>
            <person name="Nedelnik J."/>
            <person name="Repkova J."/>
        </authorList>
    </citation>
    <scope>NUCLEOTIDE SEQUENCE [LARGE SCALE GENOMIC DNA]</scope>
    <source>
        <strain evidence="2">cv. 10/8</strain>
        <tissue evidence="1">Leaf</tissue>
    </source>
</reference>
<comment type="caution">
    <text evidence="1">The sequence shown here is derived from an EMBL/GenBank/DDBJ whole genome shotgun (WGS) entry which is preliminary data.</text>
</comment>
<keyword evidence="2" id="KW-1185">Reference proteome</keyword>
<evidence type="ECO:0000313" key="2">
    <source>
        <dbReference type="Proteomes" id="UP000265520"/>
    </source>
</evidence>
<accession>A0A392UVD1</accession>
<organism evidence="1 2">
    <name type="scientific">Trifolium medium</name>
    <dbReference type="NCBI Taxonomy" id="97028"/>
    <lineage>
        <taxon>Eukaryota</taxon>
        <taxon>Viridiplantae</taxon>
        <taxon>Streptophyta</taxon>
        <taxon>Embryophyta</taxon>
        <taxon>Tracheophyta</taxon>
        <taxon>Spermatophyta</taxon>
        <taxon>Magnoliopsida</taxon>
        <taxon>eudicotyledons</taxon>
        <taxon>Gunneridae</taxon>
        <taxon>Pentapetalae</taxon>
        <taxon>rosids</taxon>
        <taxon>fabids</taxon>
        <taxon>Fabales</taxon>
        <taxon>Fabaceae</taxon>
        <taxon>Papilionoideae</taxon>
        <taxon>50 kb inversion clade</taxon>
        <taxon>NPAAA clade</taxon>
        <taxon>Hologalegina</taxon>
        <taxon>IRL clade</taxon>
        <taxon>Trifolieae</taxon>
        <taxon>Trifolium</taxon>
    </lineage>
</organism>
<sequence length="41" mass="4197">WIPLGFTFSPKWGGGGGGGGGGYGGFIHLRFVVRFGVGEVL</sequence>
<proteinExistence type="predicted"/>
<feature type="non-terminal residue" evidence="1">
    <location>
        <position position="1"/>
    </location>
</feature>